<organism evidence="7">
    <name type="scientific">Metarhizium acridum (strain CQMa 102)</name>
    <dbReference type="NCBI Taxonomy" id="655827"/>
    <lineage>
        <taxon>Eukaryota</taxon>
        <taxon>Fungi</taxon>
        <taxon>Dikarya</taxon>
        <taxon>Ascomycota</taxon>
        <taxon>Pezizomycotina</taxon>
        <taxon>Sordariomycetes</taxon>
        <taxon>Hypocreomycetidae</taxon>
        <taxon>Hypocreales</taxon>
        <taxon>Clavicipitaceae</taxon>
        <taxon>Metarhizium</taxon>
    </lineage>
</organism>
<dbReference type="SUPFAM" id="SSF56112">
    <property type="entry name" value="Protein kinase-like (PK-like)"/>
    <property type="match status" value="1"/>
</dbReference>
<dbReference type="Proteomes" id="UP000002499">
    <property type="component" value="Unassembled WGS sequence"/>
</dbReference>
<dbReference type="AlphaFoldDB" id="E9DZ21"/>
<keyword evidence="1" id="KW-0808">Transferase</keyword>
<dbReference type="GO" id="GO:0005524">
    <property type="term" value="F:ATP binding"/>
    <property type="evidence" value="ECO:0007669"/>
    <property type="project" value="UniProtKB-KW"/>
</dbReference>
<dbReference type="Gene3D" id="1.10.510.10">
    <property type="entry name" value="Transferase(Phosphotransferase) domain 1"/>
    <property type="match status" value="1"/>
</dbReference>
<dbReference type="InterPro" id="IPR051681">
    <property type="entry name" value="Ser/Thr_Kinases-Pseudokinases"/>
</dbReference>
<dbReference type="PANTHER" id="PTHR44329">
    <property type="entry name" value="SERINE/THREONINE-PROTEIN KINASE TNNI3K-RELATED"/>
    <property type="match status" value="1"/>
</dbReference>
<dbReference type="OrthoDB" id="1668230at2759"/>
<dbReference type="InParanoid" id="E9DZ21"/>
<evidence type="ECO:0000256" key="3">
    <source>
        <dbReference type="ARBA" id="ARBA00022777"/>
    </source>
</evidence>
<evidence type="ECO:0000256" key="1">
    <source>
        <dbReference type="ARBA" id="ARBA00022679"/>
    </source>
</evidence>
<name>E9DZ21_METAQ</name>
<dbReference type="HOGENOM" id="CLU_000288_31_3_1"/>
<dbReference type="GO" id="GO:0004674">
    <property type="term" value="F:protein serine/threonine kinase activity"/>
    <property type="evidence" value="ECO:0007669"/>
    <property type="project" value="TreeGrafter"/>
</dbReference>
<keyword evidence="3" id="KW-0418">Kinase</keyword>
<dbReference type="Pfam" id="PF00069">
    <property type="entry name" value="Pkinase"/>
    <property type="match status" value="1"/>
</dbReference>
<accession>E9DZ21</accession>
<sequence>MRPSQSACKPIDYESLTMIGFGGSAVVYGIDEATVLKEYFDESDEGIAIERRVFGRLGLHRNIVQCLGEPNNKSMILERGQPLSNLTGHTETTKAQLEQKLRWIRDAAEGLRYMHQSGIIHADFGCTNMVLVKDRVKIIDFGGCSIDGSEALAGYNWSNSRGSTCPSFETDIFAFGCAVFEILTGKPPYYEFKDCQERHEIVRRLYAEQRFPAVEQLPLRELILGCWHGTLSSMEEVARCLDAASKEDILRLR</sequence>
<proteinExistence type="predicted"/>
<gene>
    <name evidence="6" type="ORF">MAC_02869</name>
</gene>
<dbReference type="InterPro" id="IPR000719">
    <property type="entry name" value="Prot_kinase_dom"/>
</dbReference>
<reference evidence="6 7" key="1">
    <citation type="journal article" date="2011" name="PLoS Genet.">
        <title>Genome sequencing and comparative transcriptomics of the model entomopathogenic fungi Metarhizium anisopliae and M. acridum.</title>
        <authorList>
            <person name="Gao Q."/>
            <person name="Jin K."/>
            <person name="Ying S.H."/>
            <person name="Zhang Y."/>
            <person name="Xiao G."/>
            <person name="Shang Y."/>
            <person name="Duan Z."/>
            <person name="Hu X."/>
            <person name="Xie X.Q."/>
            <person name="Zhou G."/>
            <person name="Peng G."/>
            <person name="Luo Z."/>
            <person name="Huang W."/>
            <person name="Wang B."/>
            <person name="Fang W."/>
            <person name="Wang S."/>
            <person name="Zhong Y."/>
            <person name="Ma L.J."/>
            <person name="St Leger R.J."/>
            <person name="Zhao G.P."/>
            <person name="Pei Y."/>
            <person name="Feng M.G."/>
            <person name="Xia Y."/>
            <person name="Wang C."/>
        </authorList>
    </citation>
    <scope>NUCLEOTIDE SEQUENCE [LARGE SCALE GENOMIC DNA]</scope>
    <source>
        <strain evidence="6 7">CQMa 102</strain>
    </source>
</reference>
<evidence type="ECO:0000256" key="4">
    <source>
        <dbReference type="ARBA" id="ARBA00022840"/>
    </source>
</evidence>
<keyword evidence="4" id="KW-0067">ATP-binding</keyword>
<dbReference type="EMBL" id="GL698485">
    <property type="protein sequence ID" value="EFY90983.1"/>
    <property type="molecule type" value="Genomic_DNA"/>
</dbReference>
<feature type="domain" description="Protein kinase" evidence="5">
    <location>
        <begin position="13"/>
        <end position="253"/>
    </location>
</feature>
<evidence type="ECO:0000256" key="2">
    <source>
        <dbReference type="ARBA" id="ARBA00022741"/>
    </source>
</evidence>
<protein>
    <recommendedName>
        <fullName evidence="5">Protein kinase domain-containing protein</fullName>
    </recommendedName>
</protein>
<keyword evidence="7" id="KW-1185">Reference proteome</keyword>
<dbReference type="PANTHER" id="PTHR44329:SF288">
    <property type="entry name" value="MITOGEN-ACTIVATED PROTEIN KINASE KINASE KINASE 20"/>
    <property type="match status" value="1"/>
</dbReference>
<dbReference type="eggNOG" id="KOG0198">
    <property type="taxonomic scope" value="Eukaryota"/>
</dbReference>
<evidence type="ECO:0000313" key="6">
    <source>
        <dbReference type="EMBL" id="EFY90983.1"/>
    </source>
</evidence>
<keyword evidence="2" id="KW-0547">Nucleotide-binding</keyword>
<evidence type="ECO:0000259" key="5">
    <source>
        <dbReference type="PROSITE" id="PS50011"/>
    </source>
</evidence>
<evidence type="ECO:0000313" key="7">
    <source>
        <dbReference type="Proteomes" id="UP000002499"/>
    </source>
</evidence>
<dbReference type="InterPro" id="IPR011009">
    <property type="entry name" value="Kinase-like_dom_sf"/>
</dbReference>
<dbReference type="OMA" id="HKRIASC"/>
<dbReference type="PROSITE" id="PS50011">
    <property type="entry name" value="PROTEIN_KINASE_DOM"/>
    <property type="match status" value="1"/>
</dbReference>
<dbReference type="STRING" id="655827.E9DZ21"/>